<organism evidence="14 15">
    <name type="scientific">Exophiala xenobiotica</name>
    <dbReference type="NCBI Taxonomy" id="348802"/>
    <lineage>
        <taxon>Eukaryota</taxon>
        <taxon>Fungi</taxon>
        <taxon>Dikarya</taxon>
        <taxon>Ascomycota</taxon>
        <taxon>Pezizomycotina</taxon>
        <taxon>Eurotiomycetes</taxon>
        <taxon>Chaetothyriomycetidae</taxon>
        <taxon>Chaetothyriales</taxon>
        <taxon>Herpotrichiellaceae</taxon>
        <taxon>Exophiala</taxon>
    </lineage>
</organism>
<dbReference type="FunFam" id="3.40.50.720:FF:000055">
    <property type="entry name" value="NAD-dependent malic enzyme"/>
    <property type="match status" value="1"/>
</dbReference>
<comment type="catalytic activity">
    <reaction evidence="6">
        <text>oxaloacetate + H(+) = pyruvate + CO2</text>
        <dbReference type="Rhea" id="RHEA:15641"/>
        <dbReference type="ChEBI" id="CHEBI:15361"/>
        <dbReference type="ChEBI" id="CHEBI:15378"/>
        <dbReference type="ChEBI" id="CHEBI:16452"/>
        <dbReference type="ChEBI" id="CHEBI:16526"/>
        <dbReference type="EC" id="1.1.1.38"/>
    </reaction>
</comment>
<dbReference type="RefSeq" id="XP_013311015.1">
    <property type="nucleotide sequence ID" value="XM_013455561.1"/>
</dbReference>
<keyword evidence="15" id="KW-1185">Reference proteome</keyword>
<dbReference type="PRINTS" id="PR00072">
    <property type="entry name" value="MALOXRDTASE"/>
</dbReference>
<evidence type="ECO:0000256" key="8">
    <source>
        <dbReference type="PIRSR" id="PIRSR000106-1"/>
    </source>
</evidence>
<dbReference type="InterPro" id="IPR012302">
    <property type="entry name" value="Malic_NAD-bd"/>
</dbReference>
<dbReference type="InterPro" id="IPR015884">
    <property type="entry name" value="Malic_enzyme_CS"/>
</dbReference>
<dbReference type="SUPFAM" id="SSF51735">
    <property type="entry name" value="NAD(P)-binding Rossmann-fold domains"/>
    <property type="match status" value="1"/>
</dbReference>
<dbReference type="PANTHER" id="PTHR23406">
    <property type="entry name" value="MALIC ENZYME-RELATED"/>
    <property type="match status" value="1"/>
</dbReference>
<dbReference type="Gene3D" id="3.40.50.10380">
    <property type="entry name" value="Malic enzyme, N-terminal domain"/>
    <property type="match status" value="1"/>
</dbReference>
<dbReference type="GO" id="GO:0006108">
    <property type="term" value="P:malate metabolic process"/>
    <property type="evidence" value="ECO:0007669"/>
    <property type="project" value="TreeGrafter"/>
</dbReference>
<sequence length="615" mass="67823">MLSSLLATLASPSSRRSIPSEAKLALNHFGKQLSATMATGKSKYDHLPLANKGPLKVPLHGRLLLDNPFYNKGTAFTAQERLDLDLKGLLPTNIQTLEEQVDRAYQQYSTRGDDLAKNTFMTSMAEQNSVLYFRLILEHLKEMFSIIYTPTEGDAIENYSRIFRRPDGCFLSIKHPDEVEERLAQFIRPGEDDGGVDYIVVSDGEEILGIGDQGIGGVLISVAKLALMTICAGIHPDRTLPVILDVGTDNEKLLNDPLYLGHRIKRVRGEAYDDLVERFVTTAKKLYPKAYIHFEDFGLTNARRLLDRYRDRTAVFNDDIQGTGCVTLASIMAGLKVAEVDLKDVRTVIFGSGSAGTGIAEQVQAAIATEAGKSKEEVANQIWCVDKPGLLLDSMGDKLTIAQKPFARKSTEWDGKDTKSLQSIISEVKPHILIGTSTKPGAFTEDAVREMAKHVDRPLIFPLSNPTRLHEAKPEDLVKWTDGRVLIATGSPFPPVKYHDKEIEVAECNNSVCFPGIGLGGVLSRTKLMTDKMLVAATQALAKEAPVFKDPNKGLCPDVEEARPVSVKIAAAVIRAAVEEGLAQASDIPVENDEELEDWIKAQMWDAEYREYQRA</sequence>
<comment type="cofactor">
    <cofactor evidence="1">
        <name>Mn(2+)</name>
        <dbReference type="ChEBI" id="CHEBI:29035"/>
    </cofactor>
</comment>
<dbReference type="GeneID" id="25333926"/>
<dbReference type="PANTHER" id="PTHR23406:SF34">
    <property type="entry name" value="NAD-DEPENDENT MALIC ENZYME, MITOCHONDRIAL"/>
    <property type="match status" value="1"/>
</dbReference>
<evidence type="ECO:0000256" key="11">
    <source>
        <dbReference type="RuleBase" id="RU003426"/>
    </source>
</evidence>
<evidence type="ECO:0000256" key="6">
    <source>
        <dbReference type="ARBA" id="ARBA00050168"/>
    </source>
</evidence>
<dbReference type="NCBIfam" id="NF010052">
    <property type="entry name" value="PRK13529.1"/>
    <property type="match status" value="1"/>
</dbReference>
<evidence type="ECO:0000256" key="2">
    <source>
        <dbReference type="ARBA" id="ARBA00008785"/>
    </source>
</evidence>
<evidence type="ECO:0000259" key="13">
    <source>
        <dbReference type="SMART" id="SM01274"/>
    </source>
</evidence>
<feature type="binding site" evidence="10">
    <location>
        <position position="295"/>
    </location>
    <ligand>
        <name>a divalent metal cation</name>
        <dbReference type="ChEBI" id="CHEBI:60240"/>
    </ligand>
</feature>
<dbReference type="InterPro" id="IPR012301">
    <property type="entry name" value="Malic_N_dom"/>
</dbReference>
<dbReference type="InterPro" id="IPR036291">
    <property type="entry name" value="NAD(P)-bd_dom_sf"/>
</dbReference>
<feature type="binding site" evidence="10">
    <location>
        <position position="296"/>
    </location>
    <ligand>
        <name>a divalent metal cation</name>
        <dbReference type="ChEBI" id="CHEBI:60240"/>
    </ligand>
</feature>
<dbReference type="PROSITE" id="PS00331">
    <property type="entry name" value="MALIC_ENZYMES"/>
    <property type="match status" value="1"/>
</dbReference>
<name>A0A0D2BE27_9EURO</name>
<dbReference type="FunFam" id="3.40.50.10380:FF:000001">
    <property type="entry name" value="NAD-dependent malic enzyme"/>
    <property type="match status" value="1"/>
</dbReference>
<keyword evidence="3 10" id="KW-0479">Metal-binding</keyword>
<comment type="similarity">
    <text evidence="2 11">Belongs to the malic enzymes family.</text>
</comment>
<feature type="domain" description="Malic enzyme N-terminal" evidence="13">
    <location>
        <begin position="125"/>
        <end position="310"/>
    </location>
</feature>
<dbReference type="Pfam" id="PF03949">
    <property type="entry name" value="Malic_M"/>
    <property type="match status" value="1"/>
</dbReference>
<feature type="domain" description="Malic enzyme NAD-binding" evidence="12">
    <location>
        <begin position="320"/>
        <end position="578"/>
    </location>
</feature>
<dbReference type="SUPFAM" id="SSF53223">
    <property type="entry name" value="Aminoacid dehydrogenase-like, N-terminal domain"/>
    <property type="match status" value="1"/>
</dbReference>
<dbReference type="InterPro" id="IPR001891">
    <property type="entry name" value="Malic_OxRdtase"/>
</dbReference>
<dbReference type="HOGENOM" id="CLU_011405_5_2_1"/>
<keyword evidence="4 11" id="KW-0560">Oxidoreductase</keyword>
<dbReference type="InterPro" id="IPR037062">
    <property type="entry name" value="Malic_N_dom_sf"/>
</dbReference>
<evidence type="ECO:0000313" key="14">
    <source>
        <dbReference type="EMBL" id="KIW50431.1"/>
    </source>
</evidence>
<evidence type="ECO:0000256" key="1">
    <source>
        <dbReference type="ARBA" id="ARBA00001936"/>
    </source>
</evidence>
<dbReference type="InterPro" id="IPR046346">
    <property type="entry name" value="Aminoacid_DH-like_N_sf"/>
</dbReference>
<dbReference type="Proteomes" id="UP000054342">
    <property type="component" value="Unassembled WGS sequence"/>
</dbReference>
<dbReference type="Pfam" id="PF00390">
    <property type="entry name" value="malic"/>
    <property type="match status" value="1"/>
</dbReference>
<dbReference type="GO" id="GO:0046872">
    <property type="term" value="F:metal ion binding"/>
    <property type="evidence" value="ECO:0007669"/>
    <property type="project" value="UniProtKB-KW"/>
</dbReference>
<comment type="cofactor">
    <cofactor evidence="10">
        <name>Mg(2+)</name>
        <dbReference type="ChEBI" id="CHEBI:18420"/>
    </cofactor>
    <cofactor evidence="10">
        <name>Mn(2+)</name>
        <dbReference type="ChEBI" id="CHEBI:29035"/>
    </cofactor>
    <text evidence="10">Divalent metal cations. Prefers magnesium or manganese.</text>
</comment>
<dbReference type="STRING" id="348802.A0A0D2BE27"/>
<feature type="binding site" evidence="9">
    <location>
        <position position="465"/>
    </location>
    <ligand>
        <name>(S)-malate</name>
        <dbReference type="ChEBI" id="CHEBI:15589"/>
    </ligand>
</feature>
<dbReference type="Gene3D" id="3.40.50.720">
    <property type="entry name" value="NAD(P)-binding Rossmann-like Domain"/>
    <property type="match status" value="1"/>
</dbReference>
<gene>
    <name evidence="14" type="ORF">PV05_12018</name>
</gene>
<evidence type="ECO:0000256" key="4">
    <source>
        <dbReference type="ARBA" id="ARBA00023002"/>
    </source>
</evidence>
<dbReference type="SMART" id="SM00919">
    <property type="entry name" value="Malic_M"/>
    <property type="match status" value="1"/>
</dbReference>
<dbReference type="AlphaFoldDB" id="A0A0D2BE27"/>
<reference evidence="14 15" key="1">
    <citation type="submission" date="2015-01" db="EMBL/GenBank/DDBJ databases">
        <title>The Genome Sequence of Exophiala xenobiotica CBS118157.</title>
        <authorList>
            <consortium name="The Broad Institute Genomics Platform"/>
            <person name="Cuomo C."/>
            <person name="de Hoog S."/>
            <person name="Gorbushina A."/>
            <person name="Stielow B."/>
            <person name="Teixiera M."/>
            <person name="Abouelleil A."/>
            <person name="Chapman S.B."/>
            <person name="Priest M."/>
            <person name="Young S.K."/>
            <person name="Wortman J."/>
            <person name="Nusbaum C."/>
            <person name="Birren B."/>
        </authorList>
    </citation>
    <scope>NUCLEOTIDE SEQUENCE [LARGE SCALE GENOMIC DNA]</scope>
    <source>
        <strain evidence="14 15">CBS 118157</strain>
    </source>
</reference>
<dbReference type="EMBL" id="KN847323">
    <property type="protein sequence ID" value="KIW50431.1"/>
    <property type="molecule type" value="Genomic_DNA"/>
</dbReference>
<accession>A0A0D2BE27</accession>
<dbReference type="GO" id="GO:0005739">
    <property type="term" value="C:mitochondrion"/>
    <property type="evidence" value="ECO:0007669"/>
    <property type="project" value="TreeGrafter"/>
</dbReference>
<feature type="binding site" evidence="10">
    <location>
        <position position="319"/>
    </location>
    <ligand>
        <name>a divalent metal cation</name>
        <dbReference type="ChEBI" id="CHEBI:60240"/>
    </ligand>
</feature>
<keyword evidence="5" id="KW-0520">NAD</keyword>
<dbReference type="GO" id="GO:0005829">
    <property type="term" value="C:cytosol"/>
    <property type="evidence" value="ECO:0007669"/>
    <property type="project" value="TreeGrafter"/>
</dbReference>
<feature type="binding site" evidence="9">
    <location>
        <position position="509"/>
    </location>
    <ligand>
        <name>(S)-malate</name>
        <dbReference type="ChEBI" id="CHEBI:15589"/>
    </ligand>
</feature>
<dbReference type="OrthoDB" id="5365701at2759"/>
<dbReference type="GO" id="GO:0004471">
    <property type="term" value="F:malate dehydrogenase (decarboxylating) (NAD+) activity"/>
    <property type="evidence" value="ECO:0007669"/>
    <property type="project" value="TreeGrafter"/>
</dbReference>
<protein>
    <recommendedName>
        <fullName evidence="11">Malic enzyme</fullName>
    </recommendedName>
</protein>
<evidence type="ECO:0000313" key="15">
    <source>
        <dbReference type="Proteomes" id="UP000054342"/>
    </source>
</evidence>
<feature type="active site" description="Proton acceptor" evidence="8">
    <location>
        <position position="224"/>
    </location>
</feature>
<comment type="catalytic activity">
    <reaction evidence="7">
        <text>(S)-malate + NAD(+) = pyruvate + CO2 + NADH</text>
        <dbReference type="Rhea" id="RHEA:12653"/>
        <dbReference type="ChEBI" id="CHEBI:15361"/>
        <dbReference type="ChEBI" id="CHEBI:15589"/>
        <dbReference type="ChEBI" id="CHEBI:16526"/>
        <dbReference type="ChEBI" id="CHEBI:57540"/>
        <dbReference type="ChEBI" id="CHEBI:57945"/>
        <dbReference type="EC" id="1.1.1.38"/>
    </reaction>
</comment>
<dbReference type="SMART" id="SM01274">
    <property type="entry name" value="malic"/>
    <property type="match status" value="1"/>
</dbReference>
<evidence type="ECO:0000256" key="5">
    <source>
        <dbReference type="ARBA" id="ARBA00023027"/>
    </source>
</evidence>
<proteinExistence type="inferred from homology"/>
<dbReference type="GO" id="GO:0051287">
    <property type="term" value="F:NAD binding"/>
    <property type="evidence" value="ECO:0007669"/>
    <property type="project" value="InterPro"/>
</dbReference>
<evidence type="ECO:0000256" key="9">
    <source>
        <dbReference type="PIRSR" id="PIRSR000106-2"/>
    </source>
</evidence>
<evidence type="ECO:0000256" key="3">
    <source>
        <dbReference type="ARBA" id="ARBA00022723"/>
    </source>
</evidence>
<dbReference type="PIRSF" id="PIRSF000106">
    <property type="entry name" value="ME"/>
    <property type="match status" value="1"/>
</dbReference>
<evidence type="ECO:0000259" key="12">
    <source>
        <dbReference type="SMART" id="SM00919"/>
    </source>
</evidence>
<feature type="active site" description="Proton donor" evidence="8">
    <location>
        <position position="148"/>
    </location>
</feature>
<evidence type="ECO:0000256" key="10">
    <source>
        <dbReference type="PIRSR" id="PIRSR000106-3"/>
    </source>
</evidence>
<evidence type="ECO:0000256" key="7">
    <source>
        <dbReference type="ARBA" id="ARBA00052591"/>
    </source>
</evidence>